<comment type="similarity">
    <text evidence="1">Belongs to the prokaryotic/mitochondrial release factor family.</text>
</comment>
<name>A0A6N4RDB9_BLAVI</name>
<dbReference type="EC" id="3.1.1.29" evidence="4"/>
<dbReference type="PANTHER" id="PTHR47814">
    <property type="entry name" value="PEPTIDYL-TRNA HYDROLASE ARFB"/>
    <property type="match status" value="1"/>
</dbReference>
<dbReference type="GO" id="GO:0004045">
    <property type="term" value="F:peptidyl-tRNA hydrolase activity"/>
    <property type="evidence" value="ECO:0007669"/>
    <property type="project" value="UniProtKB-EC"/>
</dbReference>
<reference evidence="4 5" key="1">
    <citation type="journal article" date="2017" name="Nat. Commun.">
        <title>In situ click chemistry generation of cyclooxygenase-2 inhibitors.</title>
        <authorList>
            <person name="Bhardwaj A."/>
            <person name="Kaur J."/>
            <person name="Wuest M."/>
            <person name="Wuest F."/>
        </authorList>
    </citation>
    <scope>NUCLEOTIDE SEQUENCE [LARGE SCALE GENOMIC DNA]</scope>
    <source>
        <strain evidence="4">S2_018_000_R2_106</strain>
    </source>
</reference>
<dbReference type="NCBIfam" id="NF006718">
    <property type="entry name" value="PRK09256.1"/>
    <property type="match status" value="1"/>
</dbReference>
<evidence type="ECO:0000256" key="1">
    <source>
        <dbReference type="ARBA" id="ARBA00010835"/>
    </source>
</evidence>
<evidence type="ECO:0000313" key="5">
    <source>
        <dbReference type="Proteomes" id="UP000320948"/>
    </source>
</evidence>
<dbReference type="EMBL" id="VAFM01000001">
    <property type="protein sequence ID" value="TKW61299.1"/>
    <property type="molecule type" value="Genomic_DNA"/>
</dbReference>
<dbReference type="Pfam" id="PF00472">
    <property type="entry name" value="RF-1"/>
    <property type="match status" value="1"/>
</dbReference>
<dbReference type="GO" id="GO:0072344">
    <property type="term" value="P:rescue of stalled ribosome"/>
    <property type="evidence" value="ECO:0007669"/>
    <property type="project" value="TreeGrafter"/>
</dbReference>
<feature type="compositionally biased region" description="Basic and acidic residues" evidence="2">
    <location>
        <begin position="106"/>
        <end position="129"/>
    </location>
</feature>
<comment type="caution">
    <text evidence="4">The sequence shown here is derived from an EMBL/GenBank/DDBJ whole genome shotgun (WGS) entry which is preliminary data.</text>
</comment>
<keyword evidence="4" id="KW-0378">Hydrolase</keyword>
<dbReference type="SUPFAM" id="SSF75620">
    <property type="entry name" value="Release factor"/>
    <property type="match status" value="1"/>
</dbReference>
<evidence type="ECO:0000259" key="3">
    <source>
        <dbReference type="Pfam" id="PF00472"/>
    </source>
</evidence>
<feature type="region of interest" description="Disordered" evidence="2">
    <location>
        <begin position="94"/>
        <end position="129"/>
    </location>
</feature>
<evidence type="ECO:0000256" key="2">
    <source>
        <dbReference type="SAM" id="MobiDB-lite"/>
    </source>
</evidence>
<organism evidence="4 5">
    <name type="scientific">Blastochloris viridis</name>
    <name type="common">Rhodopseudomonas viridis</name>
    <dbReference type="NCBI Taxonomy" id="1079"/>
    <lineage>
        <taxon>Bacteria</taxon>
        <taxon>Pseudomonadati</taxon>
        <taxon>Pseudomonadota</taxon>
        <taxon>Alphaproteobacteria</taxon>
        <taxon>Hyphomicrobiales</taxon>
        <taxon>Blastochloridaceae</taxon>
        <taxon>Blastochloris</taxon>
    </lineage>
</organism>
<dbReference type="AlphaFoldDB" id="A0A6N4RDB9"/>
<protein>
    <submittedName>
        <fullName evidence="4">Aminoacyl-tRNA hydrolase</fullName>
        <ecNumber evidence="4">3.1.1.29</ecNumber>
    </submittedName>
</protein>
<dbReference type="PANTHER" id="PTHR47814:SF1">
    <property type="entry name" value="PEPTIDYL-TRNA HYDROLASE ARFB"/>
    <property type="match status" value="1"/>
</dbReference>
<proteinExistence type="inferred from homology"/>
<gene>
    <name evidence="4" type="ORF">DI628_01320</name>
</gene>
<accession>A0A6N4RDB9</accession>
<dbReference type="Proteomes" id="UP000320948">
    <property type="component" value="Unassembled WGS sequence"/>
</dbReference>
<feature type="domain" description="Prokaryotic-type class I peptide chain release factors" evidence="3">
    <location>
        <begin position="10"/>
        <end position="127"/>
    </location>
</feature>
<sequence>MASLSPSHPALEWSFVTAGGPGGQHVNKVATAVMLRVHLSKLDVSERVISKLMVKAGKDGTLVILARRYKSQILNRNDALERLQVMIDKARVVPKPRRTTKPTKASGERRLGAKKVRSDVKKTRGKVFD</sequence>
<dbReference type="GO" id="GO:0043022">
    <property type="term" value="F:ribosome binding"/>
    <property type="evidence" value="ECO:0007669"/>
    <property type="project" value="TreeGrafter"/>
</dbReference>
<dbReference type="GO" id="GO:0003747">
    <property type="term" value="F:translation release factor activity"/>
    <property type="evidence" value="ECO:0007669"/>
    <property type="project" value="InterPro"/>
</dbReference>
<dbReference type="Gene3D" id="3.30.160.20">
    <property type="match status" value="1"/>
</dbReference>
<dbReference type="InterPro" id="IPR000352">
    <property type="entry name" value="Pep_chain_release_fac_I"/>
</dbReference>
<evidence type="ECO:0000313" key="4">
    <source>
        <dbReference type="EMBL" id="TKW61299.1"/>
    </source>
</evidence>
<dbReference type="InterPro" id="IPR045853">
    <property type="entry name" value="Pep_chain_release_fac_I_sf"/>
</dbReference>